<protein>
    <submittedName>
        <fullName evidence="2">Uncharacterized protein</fullName>
    </submittedName>
</protein>
<organism evidence="2 3">
    <name type="scientific">Ruminococcus albus (strain ATCC 27210 / DSM 20455 / JCM 14654 / NCDO 2250 / 7)</name>
    <dbReference type="NCBI Taxonomy" id="697329"/>
    <lineage>
        <taxon>Bacteria</taxon>
        <taxon>Bacillati</taxon>
        <taxon>Bacillota</taxon>
        <taxon>Clostridia</taxon>
        <taxon>Eubacteriales</taxon>
        <taxon>Oscillospiraceae</taxon>
        <taxon>Ruminococcus</taxon>
    </lineage>
</organism>
<dbReference type="EMBL" id="CP002405">
    <property type="protein sequence ID" value="ADU24326.1"/>
    <property type="molecule type" value="Genomic_DNA"/>
</dbReference>
<accession>E6UKY0</accession>
<keyword evidence="1" id="KW-0812">Transmembrane</keyword>
<dbReference type="KEGG" id="ral:Rumal_3902"/>
<name>E6UKY0_RUMA7</name>
<keyword evidence="2" id="KW-0614">Plasmid</keyword>
<feature type="transmembrane region" description="Helical" evidence="1">
    <location>
        <begin position="59"/>
        <end position="79"/>
    </location>
</feature>
<sequence length="120" mass="13630">MDDSNNIGIRIVTLFDILVSIFVGIKCIPSGVHILLRILIIFAIFFAAFFIMNIKKFGIGLIAIVALSLLFTWVANGIIIAPKVEDTVWKWVLRACAFLICFLGHIKLTVWDEEIKDRFF</sequence>
<reference evidence="3" key="1">
    <citation type="journal article" date="2011" name="J. Bacteriol.">
        <title>Complete genome of the cellulolytic ruminal bacterium Ruminococcus albus 7.</title>
        <authorList>
            <person name="Suen G."/>
            <person name="Stevenson D.M."/>
            <person name="Bruce D.C."/>
            <person name="Chertkov O."/>
            <person name="Copeland A."/>
            <person name="Cheng J.F."/>
            <person name="Detter C."/>
            <person name="Detter J.C."/>
            <person name="Goodwin L.A."/>
            <person name="Han C.S."/>
            <person name="Hauser L.J."/>
            <person name="Ivanova N.N."/>
            <person name="Kyrpides N.C."/>
            <person name="Land M.L."/>
            <person name="Lapidus A."/>
            <person name="Lucas S."/>
            <person name="Ovchinnikova G."/>
            <person name="Pitluck S."/>
            <person name="Tapia R."/>
            <person name="Woyke T."/>
            <person name="Boyum J."/>
            <person name="Mead D."/>
            <person name="Weimer P.J."/>
        </authorList>
    </citation>
    <scope>NUCLEOTIDE SEQUENCE [LARGE SCALE GENOMIC DNA]</scope>
    <source>
        <strain evidence="3">ATCC 27210 / DSM 20455 / JCM 14654 / NCDO 2250 / 7</strain>
        <plasmid evidence="3">pRUMAL02</plasmid>
    </source>
</reference>
<dbReference type="RefSeq" id="WP_013483866.1">
    <property type="nucleotide sequence ID" value="NC_014825.1"/>
</dbReference>
<evidence type="ECO:0000313" key="2">
    <source>
        <dbReference type="EMBL" id="ADU24326.1"/>
    </source>
</evidence>
<gene>
    <name evidence="2" type="ordered locus">Rumal_3902</name>
</gene>
<keyword evidence="1" id="KW-1133">Transmembrane helix</keyword>
<evidence type="ECO:0000313" key="3">
    <source>
        <dbReference type="Proteomes" id="UP000006919"/>
    </source>
</evidence>
<feature type="transmembrane region" description="Helical" evidence="1">
    <location>
        <begin position="31"/>
        <end position="52"/>
    </location>
</feature>
<dbReference type="HOGENOM" id="CLU_2048015_0_0_9"/>
<geneLocation type="plasmid" evidence="2 3">
    <name>pRUMAL02</name>
</geneLocation>
<dbReference type="AlphaFoldDB" id="E6UKY0"/>
<feature type="transmembrane region" description="Helical" evidence="1">
    <location>
        <begin position="7"/>
        <end position="25"/>
    </location>
</feature>
<dbReference type="Proteomes" id="UP000006919">
    <property type="component" value="Plasmid pRUMAL02"/>
</dbReference>
<feature type="transmembrane region" description="Helical" evidence="1">
    <location>
        <begin position="91"/>
        <end position="110"/>
    </location>
</feature>
<proteinExistence type="predicted"/>
<keyword evidence="1" id="KW-0472">Membrane</keyword>
<evidence type="ECO:0000256" key="1">
    <source>
        <dbReference type="SAM" id="Phobius"/>
    </source>
</evidence>